<dbReference type="Pfam" id="PF08164">
    <property type="entry name" value="TRAUB"/>
    <property type="match status" value="1"/>
</dbReference>
<dbReference type="AlphaFoldDB" id="A0A843UVC2"/>
<evidence type="ECO:0000259" key="4">
    <source>
        <dbReference type="Pfam" id="PF13339"/>
    </source>
</evidence>
<feature type="domain" description="AATF leucine zipper-containing" evidence="4">
    <location>
        <begin position="183"/>
        <end position="308"/>
    </location>
</feature>
<dbReference type="EMBL" id="NMUH01000838">
    <property type="protein sequence ID" value="MQL85620.1"/>
    <property type="molecule type" value="Genomic_DNA"/>
</dbReference>
<feature type="region of interest" description="Disordered" evidence="2">
    <location>
        <begin position="65"/>
        <end position="171"/>
    </location>
</feature>
<comment type="caution">
    <text evidence="5">The sequence shown here is derived from an EMBL/GenBank/DDBJ whole genome shotgun (WGS) entry which is preliminary data.</text>
</comment>
<proteinExistence type="inferred from homology"/>
<evidence type="ECO:0000259" key="3">
    <source>
        <dbReference type="Pfam" id="PF08164"/>
    </source>
</evidence>
<accession>A0A843UVC2</accession>
<reference evidence="5" key="1">
    <citation type="submission" date="2017-07" db="EMBL/GenBank/DDBJ databases">
        <title>Taro Niue Genome Assembly and Annotation.</title>
        <authorList>
            <person name="Atibalentja N."/>
            <person name="Keating K."/>
            <person name="Fields C.J."/>
        </authorList>
    </citation>
    <scope>NUCLEOTIDE SEQUENCE</scope>
    <source>
        <strain evidence="5">Niue_2</strain>
        <tissue evidence="5">Leaf</tissue>
    </source>
</reference>
<organism evidence="5 6">
    <name type="scientific">Colocasia esculenta</name>
    <name type="common">Wild taro</name>
    <name type="synonym">Arum esculentum</name>
    <dbReference type="NCBI Taxonomy" id="4460"/>
    <lineage>
        <taxon>Eukaryota</taxon>
        <taxon>Viridiplantae</taxon>
        <taxon>Streptophyta</taxon>
        <taxon>Embryophyta</taxon>
        <taxon>Tracheophyta</taxon>
        <taxon>Spermatophyta</taxon>
        <taxon>Magnoliopsida</taxon>
        <taxon>Liliopsida</taxon>
        <taxon>Araceae</taxon>
        <taxon>Aroideae</taxon>
        <taxon>Colocasieae</taxon>
        <taxon>Colocasia</taxon>
    </lineage>
</organism>
<sequence length="477" mass="54101">ARRRLLNRHGAGPLWTGLGPVESRFKPNPPSASSLSSPSPTTLGPLARALPTNASAVAVCRRAQLNEMAPTLKRRNRKHLQPEEEGSEDEEVTSSEEEEEEEVLSEDESEEADSEHDMKEDGDSDDVEGTDDEDVNEAEGIGGPRQNVSRGGEELEELEKEYQSLQQQEQSLLSNLRHQRDEDRLKGQAIKNQKALWNKNLEFRFLLQKAFAKSNRLPQEPLRSKFHDYDKTVENAYSELILTSEKTLNSMLQLQEALLEKNTSISQDNYVASNKLEVGNDDKWFQIQSMQCRIAPFRNSSIDKWQRKTQVTSGAAAIKSKLHAFNQNISDQVAAYMRDPSRMIGRMQLKRSAVGILGESPEEIVTESKEDGNVELANVDGDPELIDDSEFYQQLLKEFFESFDIASEPAYSALRKSQTRKRKTVDRRASKSRKIRYSVHEKIVNFMAPLPMVLPPMAPKLFENLFGLQKKESTFNL</sequence>
<dbReference type="InterPro" id="IPR039223">
    <property type="entry name" value="AATF/Bfr2"/>
</dbReference>
<feature type="compositionally biased region" description="Acidic residues" evidence="2">
    <location>
        <begin position="83"/>
        <end position="114"/>
    </location>
</feature>
<dbReference type="GO" id="GO:0005730">
    <property type="term" value="C:nucleolus"/>
    <property type="evidence" value="ECO:0007669"/>
    <property type="project" value="TreeGrafter"/>
</dbReference>
<feature type="non-terminal residue" evidence="5">
    <location>
        <position position="1"/>
    </location>
</feature>
<gene>
    <name evidence="5" type="ORF">Taro_018138</name>
</gene>
<feature type="compositionally biased region" description="Acidic residues" evidence="2">
    <location>
        <begin position="122"/>
        <end position="137"/>
    </location>
</feature>
<keyword evidence="6" id="KW-1185">Reference proteome</keyword>
<evidence type="ECO:0000256" key="1">
    <source>
        <dbReference type="ARBA" id="ARBA00008966"/>
    </source>
</evidence>
<evidence type="ECO:0000313" key="5">
    <source>
        <dbReference type="EMBL" id="MQL85620.1"/>
    </source>
</evidence>
<feature type="region of interest" description="Disordered" evidence="2">
    <location>
        <begin position="1"/>
        <end position="48"/>
    </location>
</feature>
<protein>
    <recommendedName>
        <fullName evidence="7">Protein AATF</fullName>
    </recommendedName>
</protein>
<feature type="domain" description="Apoptosis-antagonizing transcription factor C-terminal" evidence="3">
    <location>
        <begin position="392"/>
        <end position="466"/>
    </location>
</feature>
<name>A0A843UVC2_COLES</name>
<dbReference type="InterPro" id="IPR025160">
    <property type="entry name" value="AATF"/>
</dbReference>
<dbReference type="PANTHER" id="PTHR15565">
    <property type="entry name" value="AATF PROTEIN APOPTOSIS ANTAGONIZING TRANSCRIPTION FACTOR"/>
    <property type="match status" value="1"/>
</dbReference>
<comment type="similarity">
    <text evidence="1">Belongs to the AATF family.</text>
</comment>
<dbReference type="PANTHER" id="PTHR15565:SF0">
    <property type="entry name" value="PROTEIN AATF"/>
    <property type="match status" value="1"/>
</dbReference>
<evidence type="ECO:0000313" key="6">
    <source>
        <dbReference type="Proteomes" id="UP000652761"/>
    </source>
</evidence>
<feature type="compositionally biased region" description="Low complexity" evidence="2">
    <location>
        <begin position="31"/>
        <end position="47"/>
    </location>
</feature>
<dbReference type="OrthoDB" id="5783963at2759"/>
<evidence type="ECO:0000256" key="2">
    <source>
        <dbReference type="SAM" id="MobiDB-lite"/>
    </source>
</evidence>
<evidence type="ECO:0008006" key="7">
    <source>
        <dbReference type="Google" id="ProtNLM"/>
    </source>
</evidence>
<dbReference type="Pfam" id="PF13339">
    <property type="entry name" value="AATF-Che1"/>
    <property type="match status" value="1"/>
</dbReference>
<dbReference type="InterPro" id="IPR012617">
    <property type="entry name" value="AATF_C"/>
</dbReference>
<dbReference type="Proteomes" id="UP000652761">
    <property type="component" value="Unassembled WGS sequence"/>
</dbReference>